<dbReference type="InterPro" id="IPR042219">
    <property type="entry name" value="AAA_lid_11_sf"/>
</dbReference>
<dbReference type="FunFam" id="1.10.8.1220:FF:000001">
    <property type="entry name" value="Dynein axonemal heavy chain 5"/>
    <property type="match status" value="1"/>
</dbReference>
<dbReference type="PANTHER" id="PTHR22878">
    <property type="entry name" value="DYNEIN HEAVY CHAIN 6, AXONEMAL-LIKE-RELATED"/>
    <property type="match status" value="1"/>
</dbReference>
<dbReference type="FunFam" id="3.40.50.300:FF:000153">
    <property type="entry name" value="Dynein axonemal heavy chain 1"/>
    <property type="match status" value="1"/>
</dbReference>
<dbReference type="FunFam" id="1.20.920.30:FF:000025">
    <property type="entry name" value="Dynein heavy chain, putative"/>
    <property type="match status" value="1"/>
</dbReference>
<dbReference type="InterPro" id="IPR042228">
    <property type="entry name" value="Dynein_linker_3"/>
</dbReference>
<dbReference type="FunFam" id="1.20.1270.280:FF:000005">
    <property type="entry name" value="Dynein axonemal heavy chain 10"/>
    <property type="match status" value="1"/>
</dbReference>
<dbReference type="Gene3D" id="1.20.140.100">
    <property type="entry name" value="Dynein heavy chain, N-terminal domain 2"/>
    <property type="match status" value="1"/>
</dbReference>
<protein>
    <submittedName>
        <fullName evidence="17">Dynein heavy chain</fullName>
    </submittedName>
</protein>
<dbReference type="InterPro" id="IPR024743">
    <property type="entry name" value="Dynein_HC_stalk"/>
</dbReference>
<feature type="domain" description="AAA+ ATPase" evidence="16">
    <location>
        <begin position="2952"/>
        <end position="3109"/>
    </location>
</feature>
<feature type="coiled-coil region" evidence="14">
    <location>
        <begin position="3418"/>
        <end position="3480"/>
    </location>
</feature>
<dbReference type="GO" id="GO:0045505">
    <property type="term" value="F:dynein intermediate chain binding"/>
    <property type="evidence" value="ECO:0007669"/>
    <property type="project" value="InterPro"/>
</dbReference>
<dbReference type="Gene3D" id="1.10.472.130">
    <property type="match status" value="1"/>
</dbReference>
<dbReference type="InterPro" id="IPR035706">
    <property type="entry name" value="AAA_9"/>
</dbReference>
<keyword evidence="18" id="KW-1185">Reference proteome</keyword>
<dbReference type="FunFam" id="1.20.920.20:FF:000001">
    <property type="entry name" value="dynein heavy chain 2, axonemal"/>
    <property type="match status" value="1"/>
</dbReference>
<name>A0AAW0ER94_9TRYP</name>
<evidence type="ECO:0000256" key="13">
    <source>
        <dbReference type="ARBA" id="ARBA00023273"/>
    </source>
</evidence>
<proteinExistence type="inferred from homology"/>
<comment type="caution">
    <text evidence="17">The sequence shown here is derived from an EMBL/GenBank/DDBJ whole genome shotgun (WGS) entry which is preliminary data.</text>
</comment>
<dbReference type="Gene3D" id="1.20.1270.280">
    <property type="match status" value="1"/>
</dbReference>
<dbReference type="Pfam" id="PF08385">
    <property type="entry name" value="DHC_N1"/>
    <property type="match status" value="1"/>
</dbReference>
<dbReference type="InterPro" id="IPR013594">
    <property type="entry name" value="Dynein_heavy_tail"/>
</dbReference>
<evidence type="ECO:0000256" key="12">
    <source>
        <dbReference type="ARBA" id="ARBA00023212"/>
    </source>
</evidence>
<evidence type="ECO:0000256" key="2">
    <source>
        <dbReference type="ARBA" id="ARBA00008887"/>
    </source>
</evidence>
<dbReference type="GO" id="GO:0030286">
    <property type="term" value="C:dynein complex"/>
    <property type="evidence" value="ECO:0007669"/>
    <property type="project" value="UniProtKB-KW"/>
</dbReference>
<keyword evidence="4" id="KW-0493">Microtubule</keyword>
<dbReference type="Pfam" id="PF18198">
    <property type="entry name" value="AAA_lid_11"/>
    <property type="match status" value="1"/>
</dbReference>
<dbReference type="InterPro" id="IPR003593">
    <property type="entry name" value="AAA+_ATPase"/>
</dbReference>
<dbReference type="GO" id="GO:0007018">
    <property type="term" value="P:microtubule-based movement"/>
    <property type="evidence" value="ECO:0007669"/>
    <property type="project" value="InterPro"/>
</dbReference>
<dbReference type="Pfam" id="PF12775">
    <property type="entry name" value="AAA_7"/>
    <property type="match status" value="2"/>
</dbReference>
<dbReference type="GO" id="GO:0051959">
    <property type="term" value="F:dynein light intermediate chain binding"/>
    <property type="evidence" value="ECO:0007669"/>
    <property type="project" value="InterPro"/>
</dbReference>
<feature type="domain" description="AAA+ ATPase" evidence="16">
    <location>
        <begin position="1941"/>
        <end position="2078"/>
    </location>
</feature>
<evidence type="ECO:0000256" key="3">
    <source>
        <dbReference type="ARBA" id="ARBA00022490"/>
    </source>
</evidence>
<dbReference type="GO" id="GO:0008569">
    <property type="term" value="F:minus-end-directed microtubule motor activity"/>
    <property type="evidence" value="ECO:0007669"/>
    <property type="project" value="InterPro"/>
</dbReference>
<dbReference type="SMART" id="SM00382">
    <property type="entry name" value="AAA"/>
    <property type="match status" value="4"/>
</dbReference>
<feature type="domain" description="AAA+ ATPase" evidence="16">
    <location>
        <begin position="2220"/>
        <end position="2487"/>
    </location>
</feature>
<evidence type="ECO:0000256" key="10">
    <source>
        <dbReference type="ARBA" id="ARBA00023069"/>
    </source>
</evidence>
<evidence type="ECO:0000256" key="1">
    <source>
        <dbReference type="ARBA" id="ARBA00004430"/>
    </source>
</evidence>
<dbReference type="InterPro" id="IPR042222">
    <property type="entry name" value="Dynein_2_N"/>
</dbReference>
<dbReference type="Gene3D" id="1.20.58.1120">
    <property type="match status" value="1"/>
</dbReference>
<evidence type="ECO:0000313" key="18">
    <source>
        <dbReference type="Proteomes" id="UP001430356"/>
    </source>
</evidence>
<evidence type="ECO:0000256" key="6">
    <source>
        <dbReference type="ARBA" id="ARBA00022741"/>
    </source>
</evidence>
<dbReference type="InterPro" id="IPR013602">
    <property type="entry name" value="Dynein_heavy_linker"/>
</dbReference>
<dbReference type="InterPro" id="IPR026983">
    <property type="entry name" value="DHC"/>
</dbReference>
<keyword evidence="5" id="KW-0677">Repeat</keyword>
<feature type="coiled-coil region" evidence="14">
    <location>
        <begin position="3738"/>
        <end position="3814"/>
    </location>
</feature>
<evidence type="ECO:0000313" key="17">
    <source>
        <dbReference type="EMBL" id="KAK7195889.1"/>
    </source>
</evidence>
<dbReference type="InterPro" id="IPR027417">
    <property type="entry name" value="P-loop_NTPase"/>
</dbReference>
<dbReference type="FunFam" id="1.20.58.1120:FF:000008">
    <property type="entry name" value="Dynein heavy chain 10, axonemal"/>
    <property type="match status" value="1"/>
</dbReference>
<evidence type="ECO:0000256" key="7">
    <source>
        <dbReference type="ARBA" id="ARBA00022840"/>
    </source>
</evidence>
<dbReference type="Gene3D" id="3.40.50.300">
    <property type="entry name" value="P-loop containing nucleotide triphosphate hydrolases"/>
    <property type="match status" value="5"/>
</dbReference>
<keyword evidence="12" id="KW-0206">Cytoskeleton</keyword>
<dbReference type="FunFam" id="3.10.490.20:FF:000006">
    <property type="entry name" value="Dynein axonemal heavy chain 10"/>
    <property type="match status" value="1"/>
</dbReference>
<dbReference type="Gene3D" id="1.10.8.1220">
    <property type="match status" value="1"/>
</dbReference>
<dbReference type="GO" id="GO:0005524">
    <property type="term" value="F:ATP binding"/>
    <property type="evidence" value="ECO:0007669"/>
    <property type="project" value="UniProtKB-KW"/>
</dbReference>
<dbReference type="PANTHER" id="PTHR22878:SF63">
    <property type="entry name" value="DYNEIN AXONEMAL HEAVY CHAIN 10"/>
    <property type="match status" value="1"/>
</dbReference>
<dbReference type="Gene3D" id="1.20.920.20">
    <property type="match status" value="1"/>
</dbReference>
<organism evidence="17 18">
    <name type="scientific">Novymonas esmeraldas</name>
    <dbReference type="NCBI Taxonomy" id="1808958"/>
    <lineage>
        <taxon>Eukaryota</taxon>
        <taxon>Discoba</taxon>
        <taxon>Euglenozoa</taxon>
        <taxon>Kinetoplastea</taxon>
        <taxon>Metakinetoplastina</taxon>
        <taxon>Trypanosomatida</taxon>
        <taxon>Trypanosomatidae</taxon>
        <taxon>Novymonas</taxon>
    </lineage>
</organism>
<dbReference type="FunFam" id="3.20.180.20:FF:000001">
    <property type="entry name" value="Dynein axonemal heavy chain 5"/>
    <property type="match status" value="1"/>
</dbReference>
<dbReference type="Pfam" id="PF12781">
    <property type="entry name" value="AAA_9"/>
    <property type="match status" value="1"/>
</dbReference>
<keyword evidence="6" id="KW-0547">Nucleotide-binding</keyword>
<dbReference type="Pfam" id="PF12777">
    <property type="entry name" value="MT"/>
    <property type="match status" value="1"/>
</dbReference>
<dbReference type="InterPro" id="IPR041466">
    <property type="entry name" value="Dynein_AAA5_ext"/>
</dbReference>
<accession>A0AAW0ER94</accession>
<reference evidence="17 18" key="1">
    <citation type="journal article" date="2021" name="MBio">
        <title>A New Model Trypanosomatid, Novymonas esmeraldas: Genomic Perception of Its 'Candidatus Pandoraea novymonadis' Endosymbiont.</title>
        <authorList>
            <person name="Zakharova A."/>
            <person name="Saura A."/>
            <person name="Butenko A."/>
            <person name="Podesvova L."/>
            <person name="Warmusova S."/>
            <person name="Kostygov A.Y."/>
            <person name="Nenarokova A."/>
            <person name="Lukes J."/>
            <person name="Opperdoes F.R."/>
            <person name="Yurchenko V."/>
        </authorList>
    </citation>
    <scope>NUCLEOTIDE SEQUENCE [LARGE SCALE GENOMIC DNA]</scope>
    <source>
        <strain evidence="17 18">E262AT.01</strain>
    </source>
</reference>
<dbReference type="FunFam" id="3.40.50.300:FF:000049">
    <property type="entry name" value="Dynein, axonemal, heavy chain 5"/>
    <property type="match status" value="1"/>
</dbReference>
<dbReference type="InterPro" id="IPR041589">
    <property type="entry name" value="DNAH3_AAA_lid_1"/>
</dbReference>
<feature type="region of interest" description="Disordered" evidence="15">
    <location>
        <begin position="69"/>
        <end position="96"/>
    </location>
</feature>
<keyword evidence="7" id="KW-0067">ATP-binding</keyword>
<keyword evidence="9 14" id="KW-0175">Coiled coil</keyword>
<feature type="domain" description="AAA+ ATPase" evidence="16">
    <location>
        <begin position="2569"/>
        <end position="2755"/>
    </location>
</feature>
<dbReference type="Pfam" id="PF12780">
    <property type="entry name" value="AAA_8"/>
    <property type="match status" value="1"/>
</dbReference>
<dbReference type="Gene3D" id="6.10.140.1060">
    <property type="match status" value="1"/>
</dbReference>
<dbReference type="Pfam" id="PF12774">
    <property type="entry name" value="AAA_6"/>
    <property type="match status" value="1"/>
</dbReference>
<dbReference type="FunFam" id="3.40.50.300:FF:000044">
    <property type="entry name" value="Dynein heavy chain 5, axonemal"/>
    <property type="match status" value="1"/>
</dbReference>
<dbReference type="GO" id="GO:0005874">
    <property type="term" value="C:microtubule"/>
    <property type="evidence" value="ECO:0007669"/>
    <property type="project" value="UniProtKB-KW"/>
</dbReference>
<dbReference type="SUPFAM" id="SSF52540">
    <property type="entry name" value="P-loop containing nucleoside triphosphate hydrolases"/>
    <property type="match status" value="4"/>
</dbReference>
<dbReference type="FunFam" id="1.10.8.710:FF:000001">
    <property type="entry name" value="Dynein axonemal heavy chain 2"/>
    <property type="match status" value="1"/>
</dbReference>
<sequence>MASTSAADPRLLWVFDQIRKHLHGVTDESISDLFQDKESVETVLATLQGVETTAEPSFVVVAREKETVDARSKDPLQHAADAPLPRHRTNDGNGRGQRLRISSGAVHNANIACSGLYAPDHSRCLFFVRVDHRDITAEDAADWASNPQNPMHFAFELSGMQVPSLNSFYVLLMDVFEPMLQDMGQAAGKRKALMAMALNGGGAGAANGAGGAAEAGGSGGGGAEAADAVTAIGNNRQLYGEIHAWINRLGTQLDGFMNQVGAERKLLIPQDLYALEDSDAQLQAALNNKDVLRQVDSTVSQWQAEISYAMSLEPQKEGPLGEIEYWRERYSTISALYEQLNSAQAKFILKVAKEADCTSATMIASTLQQFFRMYSESKDNVKFLGTLDRHFRTLQSVDPKLGSLQPIIDTLFSMMTALRMVWIISRFYSTEERMVGLLEKIARLIAQKVSEHIDFRTVLTLPSGVGREKVTEGQQCLIKWKAAYKSVQEEINSSEREQHWNFEERRLFDVTDYMSDRCTDLLEVIETVEYYTTVLSAQLKTVLTDATGIERILKDVEKLKRPFGTLTFDPFEKRATHNWQVVFSGFLTAVTSLDHEVSLFINRIFDDDLRSAESAFELLVSFKRIRSRPDRGGNSLDISALLQEKTDRILAQYFTEVENVQRIFHGQKEAPPLTKNQPPVAGAIHWSMSLFQRLKKPILRFQHEGMLKSSMGQQVKAKYVDASRQMKEYSTARFLQWREQVRVPAPASLKWNILRAEADGTYKVNFNWSIFDIIRETKYLDRLGFEIPKGVLHITLQDEAYHGYVDALNAMLVSFNYELGALAGPERAILAAEVQELKQALEPGFRDINWTSLSIPDFVHSCEKAITKFRNVSREVRKSADSLQTQVVNKIASTRLIPEYREFLQAGGELPELQTLVDIIERRRVEQLERCMRSYRTAKPLLTKVESQLLGTHTGKCASLASYYSHWEQRIWRALTTMVLKSLGSFAKLVGYTTSSRASARPPPLFKVTILLTSEPTYTPQQQEITTAFHKIQAGVIETTKHFQRWMRGTCLEFTQGEIIPRPAEEDYMTLFTYYQDIYNLPQVYKLQALINRTIQTHLGALATNIKMLQRYRFVFLADKKISVEQQAKSQLQWIDYDAKFQLYFNMIHDFDEEGHVHDFGFMRCDETPFYTELVEHVYQWVAMEGAQLNDTVRARMMQRYTTIKKINEDLVRPCDNIADLKSVLEVMHNARTSSLEVEQAVREIEYVYSSLQHYGVTLDAEEVKLAMSLQNMWYCTLARVHQTGVSLEPRKVQFRELTVQEVGKFLGEGVKVVQEFRRTGPGRAEIDLAVGNESKKQWRQRLTELQMKRDQLVKAEKLFDLPLTTHTSLQQLNEELSKVETVYDLYEQWMSDLRRWNRSSWKDLLLSDLEATTEERAKQARVLGKQYGTTEPFPAVHQLIVNFQSSLPLLAKLKSPALKGRHWTELMRVTQKDFNYEQINLSELIAMELFRYTEEVDRVVLSAAREQGIEQEIRAIKQYWAEKVFSPVPYAPRKGAARCDVLTDTSEIQEAVDDNTLKVQSIANVKWAQPFMEEVKTWERRLSVMSDVISVWVTVQQKWQYLESIFKGNEDIVQQLPKEAAKFNDLDKKFVRIMTDTSASPNVSQCCNVVGRLEELRYLEEKLEECQKDLSNYLETKRCLFPRFYFISDDELLSILATSSAKAVQDHMLKMFDNCARLIFKSERDETICGVESQEGERLDFGTPVKTDGRPVEEWLQAVLDESKQTLHDILKAGVFHYPKMRRLEWVKEYHGMVTLTGAKVFWTYEIEYAFAQLRKGKRSAVKELSASLSRQLIDLVAEMDKDMDKQYRKKINTLIIVDVHGRDIVDRFVRDSVTDAREFDWESQLRFYWEKSVDTCMIAQCTGRFRYGFEYMGLNGRLVITPLTDRCFMTLTQALTFCLGGAPGGPAGTGKTESVKDLAKAMAIQCVVFNCGEGLDYKAMGTIFSGLSQTGSWGCFDEFNRIELPVLSVVSEQLRSIQAALRAGDKEFLFGDSVIRLVPTVGTFITMNPGYAGRVELPDNLKALFRPVVMVVPDMELIAENMLFSEGFTTARELARKMVTLYSLARGQLSKQHHYDWGLRALKAVLVMAGQLKRGSPELSEESVLMRALRDMNAPKFIAQDEPLFKGLMGDLFPGLDPTRVPQENLAKASTSVLKGRGFQVNPRQIDKVVQLYETMQTRHTSMVVGPTGGGKSTVIDTLCKAQTELGLVTKSFVINPKAQPTSALYGMMDPMTRNWTDGIFSNIFRSINKPTEGTERERRYVIFDGDVDAKWVEDMNSVMDDNKLLTLPNGERIRLHPQCSLLFEVGDLQYASPATVSRVGMVFLDPVNLGWKPFMHAWKMRRPRDEQETLSELVDQFVQPLINFVLDGMDEEGTVSPPPKLVLPTSALNMVTQLSTMLYTVSPKDTSLEPRALQSVFIFACVWSFGSLISSGRDRQRFDAFLKRISGWNLQDVGDNFLTRFVGSGSLPEARTLYDYYFDLQDSRWKPWNVLVKPFDRKPGQPFSSLLVSTVDTERNMWLLNKIVLNRSPVLFVGESGTAKTVTIQAYLQHLKWASLHSGDGGGGTAAAAGAAGGGGDGGGGSDDVQLEAMLLEMNFSSRTTSLDAQRTMEDNIEKRTNTVLGPPSKKRLIVFVDDINMPKVDLYGTQQPIAFLKLLIESQHWYDRRDLLFKNVRDTQFVAAMAPPGGGRNALDPRFVSLFTVFNILFPEDEAIHTIYQQILAAAYKTMPVDADFATTITSMTLQLYVSLVSALPATPAKFHYIFNLRDLSRVYEGLCRATPDKFPGPGPLVRLWRNEVVRVFVDRMADEDDKAFVCGLIEKQVSHHFPRETTAVMADPLLLGDFGDFVPDNEFEPLHIYEDFGDSYTRARQLVEAVMDEINTPVKKIDLVMFDMALEHLLRITRVLSLPRGHCLLVGVGGSGKQSLTKLAASICKMGVFEIVLARNYGEEAFREDLKKLYQCVGVQKEKMIFLFMDGHVKEEGFLEHINNLLASGMVPALFTEEEKEPLYASVTDAVEAAGLAPSKDNKWTAFIARCRDNLHVVLSMSPSGDALRTRCRNFPSLINNTTIDWFQKWPAQALEAVGRKVLAEETLPDELRAPIVEHMVHVHLTADKLSSQYQNELKRHNYVTPKNYLGFLANYAKLLVTRREDIDDIVKKFTIGLEKLQHAEAEVNVLKEELAEKEVTLREKQEINAQMTREITEQKKKNQVRKEESLKMEEELNIQNAEIEKESADAQVVLEQAMPALEEAMEAVRHIDPKSITELRSFAKPSVNVVAVVRMVCIVKGVSATWESGKIMMGQADFIRSLVDIDTLTPTLNQAKMNEINKVLKEFPVNSNDLKKVSMAASGLMIWVEAMKQYWNVAKEVFPKQERVRQLQKAKETAERQLQACRDEIDRLTESLRRLEQQLEAGMAEARQLQEEKSVMERRLNAAHKLIDGFSSERVRWTEEKTLLSASRSRLVGDCLAGASFLSYLGAFTYPYRQEALDDIWLPDLRSRGIPLTDSFDVRQLLTNDVAVSQWASDGLPSDALSVQNGILTSISTDYTGKGKRAGKIRFPLCVDPQMQAVNWIKRQNQGNPRFETATFSDPDFLKKLEFAIQYGNPFLFENVDEFIDPIIDSVLDPQFRYESGQRLIRIGDKDIPWDDNFKLYLCTKLPNPNYAAEVFGKTLVINYGVTEDGLEAQLLNYVVASERSDLQRQSEELVQTMAESRAQLKVLENTLIRELTLATGNILDNDDLIATLENTKSSATEVEHKLRQAQETARTTEESRQQYRPAAKRGAVLYFIISQLSAINPMYEYSLSAFLTDVFGHSITKSDASFEIQDRLRNIIQTLTYNLYTYVCMGIFAKDKVMLSFQMAVRLLSQEGRMVQSELEFFLRGCVLASKSFPANPVPWLTERQWNDVCKLATTVDTFEHLTDDVAGNAEAWHAWTSLDRPEELDGSTLPCGYAEKMTSFQLLCLLRCLRPDRVYGAVTNFIATCDLLGEQFIMPPILRYKEVLEKSSSMSPIVCIVSPGANPTDEIVRLAAKEVGLDKMRSISLGQGQGEEAMRLAEVGATRGHWVLLQNCHLLTVWMKDLEKMLEKMDSSQVHEQFRLWLTTEPSGQFPMGILQRSLKVVNEPPNGLKMNMKNTLSKVTEDQLDTCPHAAFRPLVFALAFFHAVVQERRKYGKLGWNVIYDFNETDFTVSMRLLDTYLTKAYMNKDPLPWETLRYLVGEAMYGGRVTDGMDRRIVQTYLAEYFGDYLFDTFQPFHFFVEPGVADYCLPPGSTDPEKKVALTQMVAQVDTFPNANAPDVFGLHPNAETGYLRSSTETLWASLIELMPRVSTVATGEETREVKLTRFTEEILVQIPAPFDMKAVTRKETERAEAGGYDAVQPTQVVLLQEMERWNKLVQVMTTSLKELQKALAGVIGMSSELDELASALDNGQLPQSWRRYAPATRKNLGRWIAHFQRRYQQYLSWNVDGEPKCVWLSGLMVPDSFLSALVQVTCRKYRWPLDRSTMMTSVTSFVRPEEVVAAPEDGAYVSGLYLEGARWDADRRVLAPQLKKQLISELPVMQIVPTESTRVKTVGTFKTPVYVNSDRRSAGGVGLVFMADLPSDVHPSLWVLESVALLLDSDD</sequence>
<dbReference type="GO" id="GO:0005930">
    <property type="term" value="C:axoneme"/>
    <property type="evidence" value="ECO:0007669"/>
    <property type="project" value="UniProtKB-SubCell"/>
</dbReference>
<comment type="subcellular location">
    <subcellularLocation>
        <location evidence="1">Cytoplasm</location>
        <location evidence="1">Cytoskeleton</location>
        <location evidence="1">Cilium axoneme</location>
    </subcellularLocation>
</comment>
<dbReference type="InterPro" id="IPR041658">
    <property type="entry name" value="AAA_lid_11"/>
</dbReference>
<dbReference type="InterPro" id="IPR043157">
    <property type="entry name" value="Dynein_AAA1S"/>
</dbReference>
<dbReference type="Pfam" id="PF18199">
    <property type="entry name" value="Dynein_C"/>
    <property type="match status" value="1"/>
</dbReference>
<dbReference type="Pfam" id="PF08393">
    <property type="entry name" value="DHC_N2"/>
    <property type="match status" value="1"/>
</dbReference>
<keyword evidence="3" id="KW-0963">Cytoplasm</keyword>
<evidence type="ECO:0000259" key="16">
    <source>
        <dbReference type="SMART" id="SM00382"/>
    </source>
</evidence>
<dbReference type="InterPro" id="IPR004273">
    <property type="entry name" value="Dynein_heavy_D6_P-loop"/>
</dbReference>
<dbReference type="Gene3D" id="1.20.920.30">
    <property type="match status" value="1"/>
</dbReference>
<dbReference type="Gene3D" id="3.10.490.20">
    <property type="match status" value="1"/>
</dbReference>
<evidence type="ECO:0000256" key="14">
    <source>
        <dbReference type="SAM" id="Coils"/>
    </source>
</evidence>
<keyword evidence="11" id="KW-0505">Motor protein</keyword>
<dbReference type="InterPro" id="IPR041228">
    <property type="entry name" value="Dynein_C"/>
</dbReference>
<keyword evidence="8" id="KW-0243">Dynein</keyword>
<dbReference type="Gene3D" id="1.10.287.2620">
    <property type="match status" value="1"/>
</dbReference>
<dbReference type="InterPro" id="IPR043160">
    <property type="entry name" value="Dynein_C_barrel"/>
</dbReference>
<feature type="coiled-coil region" evidence="14">
    <location>
        <begin position="3207"/>
        <end position="3281"/>
    </location>
</feature>
<dbReference type="Pfam" id="PF17852">
    <property type="entry name" value="Dynein_AAA_lid"/>
    <property type="match status" value="1"/>
</dbReference>
<dbReference type="Gene3D" id="1.10.8.720">
    <property type="entry name" value="Region D6 of dynein motor"/>
    <property type="match status" value="1"/>
</dbReference>
<dbReference type="Pfam" id="PF03028">
    <property type="entry name" value="Dynein_heavy"/>
    <property type="match status" value="1"/>
</dbReference>
<dbReference type="FunFam" id="1.20.140.100:FF:000001">
    <property type="entry name" value="dynein heavy chain 17, axonemal"/>
    <property type="match status" value="1"/>
</dbReference>
<dbReference type="EMBL" id="JAECZO010000064">
    <property type="protein sequence ID" value="KAK7195889.1"/>
    <property type="molecule type" value="Genomic_DNA"/>
</dbReference>
<dbReference type="FunFam" id="3.40.50.300:FF:002141">
    <property type="entry name" value="Dynein heavy chain"/>
    <property type="match status" value="1"/>
</dbReference>
<evidence type="ECO:0000256" key="9">
    <source>
        <dbReference type="ARBA" id="ARBA00023054"/>
    </source>
</evidence>
<evidence type="ECO:0000256" key="11">
    <source>
        <dbReference type="ARBA" id="ARBA00023175"/>
    </source>
</evidence>
<dbReference type="Proteomes" id="UP001430356">
    <property type="component" value="Unassembled WGS sequence"/>
</dbReference>
<dbReference type="InterPro" id="IPR035699">
    <property type="entry name" value="AAA_6"/>
</dbReference>
<evidence type="ECO:0000256" key="4">
    <source>
        <dbReference type="ARBA" id="ARBA00022701"/>
    </source>
</evidence>
<dbReference type="Gene3D" id="3.20.180.20">
    <property type="entry name" value="Dynein heavy chain, N-terminal domain 2"/>
    <property type="match status" value="1"/>
</dbReference>
<evidence type="ECO:0000256" key="8">
    <source>
        <dbReference type="ARBA" id="ARBA00023017"/>
    </source>
</evidence>
<dbReference type="Pfam" id="PF17857">
    <property type="entry name" value="AAA_lid_1"/>
    <property type="match status" value="1"/>
</dbReference>
<dbReference type="FunFam" id="1.10.8.720:FF:000005">
    <property type="entry name" value="Dynein axonemal heavy chain 10"/>
    <property type="match status" value="1"/>
</dbReference>
<dbReference type="InterPro" id="IPR024317">
    <property type="entry name" value="Dynein_heavy_chain_D4_dom"/>
</dbReference>
<evidence type="ECO:0000256" key="5">
    <source>
        <dbReference type="ARBA" id="ARBA00022737"/>
    </source>
</evidence>
<comment type="similarity">
    <text evidence="2">Belongs to the dynein heavy chain family.</text>
</comment>
<keyword evidence="13" id="KW-0966">Cell projection</keyword>
<dbReference type="FunFam" id="3.40.50.300:FF:000884">
    <property type="entry name" value="Dynein axonemal heavy chain 10"/>
    <property type="match status" value="1"/>
</dbReference>
<gene>
    <name evidence="17" type="ORF">NESM_000521600</name>
</gene>
<evidence type="ECO:0000256" key="15">
    <source>
        <dbReference type="SAM" id="MobiDB-lite"/>
    </source>
</evidence>
<dbReference type="Gene3D" id="1.10.8.710">
    <property type="match status" value="1"/>
</dbReference>
<keyword evidence="10" id="KW-0969">Cilium</keyword>